<dbReference type="RefSeq" id="WP_323261526.1">
    <property type="nucleotide sequence ID" value="NZ_JAYGIE010000045.1"/>
</dbReference>
<gene>
    <name evidence="2" type="ORF">VB774_09895</name>
</gene>
<feature type="domain" description="PIN" evidence="1">
    <location>
        <begin position="3"/>
        <end position="94"/>
    </location>
</feature>
<proteinExistence type="predicted"/>
<protein>
    <submittedName>
        <fullName evidence="2">PIN domain-containing protein</fullName>
    </submittedName>
</protein>
<evidence type="ECO:0000259" key="1">
    <source>
        <dbReference type="Pfam" id="PF13470"/>
    </source>
</evidence>
<comment type="caution">
    <text evidence="2">The sequence shown here is derived from an EMBL/GenBank/DDBJ whole genome shotgun (WGS) entry which is preliminary data.</text>
</comment>
<sequence>MLRIFEAVELGKIQGFISATTVTDIHYLVKRHTKSAEIAIATFSKLLILMEVCAVDRGVIQQAVDLELTDFEDAVQVAAAMGAGLNAIVTRDVAGFVGSPVPIMSPDEMVKQLS</sequence>
<keyword evidence="3" id="KW-1185">Reference proteome</keyword>
<dbReference type="Proteomes" id="UP001301388">
    <property type="component" value="Unassembled WGS sequence"/>
</dbReference>
<reference evidence="2 3" key="1">
    <citation type="submission" date="2023-12" db="EMBL/GenBank/DDBJ databases">
        <title>Baltic Sea Cyanobacteria.</title>
        <authorList>
            <person name="Delbaje E."/>
            <person name="Fewer D.P."/>
            <person name="Shishido T.K."/>
        </authorList>
    </citation>
    <scope>NUCLEOTIDE SEQUENCE [LARGE SCALE GENOMIC DNA]</scope>
    <source>
        <strain evidence="2 3">UHCC 0370</strain>
    </source>
</reference>
<dbReference type="Pfam" id="PF13470">
    <property type="entry name" value="PIN_3"/>
    <property type="match status" value="1"/>
</dbReference>
<accession>A0ABU5TI32</accession>
<evidence type="ECO:0000313" key="2">
    <source>
        <dbReference type="EMBL" id="MEA5477931.1"/>
    </source>
</evidence>
<dbReference type="SUPFAM" id="SSF88723">
    <property type="entry name" value="PIN domain-like"/>
    <property type="match status" value="1"/>
</dbReference>
<organism evidence="2 3">
    <name type="scientific">Pseudanabaena galeata UHCC 0370</name>
    <dbReference type="NCBI Taxonomy" id="3110310"/>
    <lineage>
        <taxon>Bacteria</taxon>
        <taxon>Bacillati</taxon>
        <taxon>Cyanobacteriota</taxon>
        <taxon>Cyanophyceae</taxon>
        <taxon>Pseudanabaenales</taxon>
        <taxon>Pseudanabaenaceae</taxon>
        <taxon>Pseudanabaena</taxon>
    </lineage>
</organism>
<name>A0ABU5TI32_9CYAN</name>
<dbReference type="InterPro" id="IPR029060">
    <property type="entry name" value="PIN-like_dom_sf"/>
</dbReference>
<evidence type="ECO:0000313" key="3">
    <source>
        <dbReference type="Proteomes" id="UP001301388"/>
    </source>
</evidence>
<dbReference type="InterPro" id="IPR002716">
    <property type="entry name" value="PIN_dom"/>
</dbReference>
<dbReference type="EMBL" id="JAYGIE010000045">
    <property type="protein sequence ID" value="MEA5477931.1"/>
    <property type="molecule type" value="Genomic_DNA"/>
</dbReference>